<dbReference type="OrthoDB" id="4024240at2759"/>
<evidence type="ECO:0000313" key="2">
    <source>
        <dbReference type="Proteomes" id="UP000095038"/>
    </source>
</evidence>
<dbReference type="EMBL" id="KV454482">
    <property type="protein sequence ID" value="ODV60367.1"/>
    <property type="molecule type" value="Genomic_DNA"/>
</dbReference>
<sequence length="753" mass="88358">MNSIDFSVPIGYSGLPLLANHSYSIFCLNLDSQSNNGDVEKFGYSGGLGQFAMSNDGSRGGYSRTENLYGGSNNYTTAPAPALNKHIKKNIMGRDKDKMNGQCLTCLPDHLLLNICKCLNQYDALNFSMSCKVIFACTIERIYENVIIFNNYSEFNLEMIEYFNYSTFIKTKYNFKKFIKLILDEKKSFKYLKFIKRFNLINIPNNISDFESFKLIFQETEKEKGKMFLEKFQRIESINWNSINFPVLKLKLINYDSLKELRVHLNVTKKDKNLLDSIFNKDGMGLEDKKYYLKNLFPFKRLEKLEIIDYKYSIILRYIVESLLFNSGNGLSGIKKLKLVNLNFQKSMIYPNNNSLLNYHENENDNSKFQEEMKMVYNFFEPIYLRGLRFDNLRELELSGAIISNDNQVGEFELLNGCIDFERVEYLKFDELYEIDYNHYPSNIGINNANNVNNINGINDINNINDNHGLTFIEKFEKYNINFYNLKYLKINWKKPLYDHIPNFLGNLFGIQLRELDLVINLSDYCNNNNNNNNNNNWNQMIEETIKRQLDNYNVSLTPNLKKLRKLSIRINDNNIKKNISTNLILKKLNEFNEVLFGNLIEVNGNQLESLRINSNLNLYKIEKLSNFRKLNYLELIDLNSYNYTHNLNSNQTNNQLEIHNGVYDDWYKVQHIAFKLGHLNENLKFISVNGCIFEIRRYLSRERRSSVDYSRNTNNYQGYSSYLDTEMGSVVEAIPREGISEWFESKINLSSC</sequence>
<accession>A0A1D2VFW6</accession>
<dbReference type="RefSeq" id="XP_020046674.1">
    <property type="nucleotide sequence ID" value="XM_020189318.1"/>
</dbReference>
<keyword evidence="2" id="KW-1185">Reference proteome</keyword>
<evidence type="ECO:0008006" key="3">
    <source>
        <dbReference type="Google" id="ProtNLM"/>
    </source>
</evidence>
<dbReference type="Proteomes" id="UP000095038">
    <property type="component" value="Unassembled WGS sequence"/>
</dbReference>
<organism evidence="1 2">
    <name type="scientific">Ascoidea rubescens DSM 1968</name>
    <dbReference type="NCBI Taxonomy" id="1344418"/>
    <lineage>
        <taxon>Eukaryota</taxon>
        <taxon>Fungi</taxon>
        <taxon>Dikarya</taxon>
        <taxon>Ascomycota</taxon>
        <taxon>Saccharomycotina</taxon>
        <taxon>Saccharomycetes</taxon>
        <taxon>Ascoideaceae</taxon>
        <taxon>Ascoidea</taxon>
    </lineage>
</organism>
<dbReference type="GeneID" id="30962954"/>
<gene>
    <name evidence="1" type="ORF">ASCRUDRAFT_153701</name>
</gene>
<dbReference type="InParanoid" id="A0A1D2VFW6"/>
<proteinExistence type="predicted"/>
<protein>
    <recommendedName>
        <fullName evidence="3">F-box domain-containing protein</fullName>
    </recommendedName>
</protein>
<dbReference type="AlphaFoldDB" id="A0A1D2VFW6"/>
<reference evidence="2" key="1">
    <citation type="submission" date="2016-05" db="EMBL/GenBank/DDBJ databases">
        <title>Comparative genomics of biotechnologically important yeasts.</title>
        <authorList>
            <consortium name="DOE Joint Genome Institute"/>
            <person name="Riley R."/>
            <person name="Haridas S."/>
            <person name="Wolfe K.H."/>
            <person name="Lopes M.R."/>
            <person name="Hittinger C.T."/>
            <person name="Goker M."/>
            <person name="Salamov A."/>
            <person name="Wisecaver J."/>
            <person name="Long T.M."/>
            <person name="Aerts A.L."/>
            <person name="Barry K."/>
            <person name="Choi C."/>
            <person name="Clum A."/>
            <person name="Coughlan A.Y."/>
            <person name="Deshpande S."/>
            <person name="Douglass A.P."/>
            <person name="Hanson S.J."/>
            <person name="Klenk H.-P."/>
            <person name="Labutti K."/>
            <person name="Lapidus A."/>
            <person name="Lindquist E."/>
            <person name="Lipzen A."/>
            <person name="Meier-Kolthoff J.P."/>
            <person name="Ohm R.A."/>
            <person name="Otillar R.P."/>
            <person name="Pangilinan J."/>
            <person name="Peng Y."/>
            <person name="Rokas A."/>
            <person name="Rosa C.A."/>
            <person name="Scheuner C."/>
            <person name="Sibirny A.A."/>
            <person name="Slot J.C."/>
            <person name="Stielow J.B."/>
            <person name="Sun H."/>
            <person name="Kurtzman C.P."/>
            <person name="Blackwell M."/>
            <person name="Grigoriev I.V."/>
            <person name="Jeffries T.W."/>
        </authorList>
    </citation>
    <scope>NUCLEOTIDE SEQUENCE [LARGE SCALE GENOMIC DNA]</scope>
    <source>
        <strain evidence="2">DSM 1968</strain>
    </source>
</reference>
<dbReference type="CDD" id="cd09917">
    <property type="entry name" value="F-box_SF"/>
    <property type="match status" value="1"/>
</dbReference>
<name>A0A1D2VFW6_9ASCO</name>
<evidence type="ECO:0000313" key="1">
    <source>
        <dbReference type="EMBL" id="ODV60367.1"/>
    </source>
</evidence>